<evidence type="ECO:0000256" key="2">
    <source>
        <dbReference type="ARBA" id="ARBA00022801"/>
    </source>
</evidence>
<dbReference type="GO" id="GO:0055088">
    <property type="term" value="P:lipid homeostasis"/>
    <property type="evidence" value="ECO:0007669"/>
    <property type="project" value="TreeGrafter"/>
</dbReference>
<dbReference type="KEGG" id="shr:100934533"/>
<feature type="domain" description="PNPLA" evidence="9">
    <location>
        <begin position="10"/>
        <end position="179"/>
    </location>
</feature>
<dbReference type="STRING" id="9305.ENSSHAP00000004553"/>
<evidence type="ECO:0000256" key="8">
    <source>
        <dbReference type="PROSITE-ProRule" id="PRU01161"/>
    </source>
</evidence>
<keyword evidence="11" id="KW-1185">Reference proteome</keyword>
<dbReference type="Proteomes" id="UP000007648">
    <property type="component" value="Unassembled WGS sequence"/>
</dbReference>
<dbReference type="SUPFAM" id="SSF52151">
    <property type="entry name" value="FabD/lysophospholipase-like"/>
    <property type="match status" value="1"/>
</dbReference>
<feature type="active site" description="Nucleophile" evidence="8">
    <location>
        <position position="47"/>
    </location>
</feature>
<evidence type="ECO:0000256" key="7">
    <source>
        <dbReference type="ARBA" id="ARBA00072602"/>
    </source>
</evidence>
<keyword evidence="3 8" id="KW-0442">Lipid degradation</keyword>
<gene>
    <name evidence="10" type="primary">PNPLA5</name>
</gene>
<evidence type="ECO:0000259" key="9">
    <source>
        <dbReference type="PROSITE" id="PS51635"/>
    </source>
</evidence>
<feature type="short sequence motif" description="DGA/G" evidence="8">
    <location>
        <begin position="166"/>
        <end position="168"/>
    </location>
</feature>
<evidence type="ECO:0000256" key="6">
    <source>
        <dbReference type="ARBA" id="ARBA00057702"/>
    </source>
</evidence>
<feature type="active site" description="Proton acceptor" evidence="8">
    <location>
        <position position="166"/>
    </location>
</feature>
<dbReference type="GO" id="GO:0019433">
    <property type="term" value="P:triglyceride catabolic process"/>
    <property type="evidence" value="ECO:0007669"/>
    <property type="project" value="TreeGrafter"/>
</dbReference>
<reference evidence="10" key="3">
    <citation type="submission" date="2025-09" db="UniProtKB">
        <authorList>
            <consortium name="Ensembl"/>
        </authorList>
    </citation>
    <scope>IDENTIFICATION</scope>
</reference>
<dbReference type="GeneTree" id="ENSGT00940000162116"/>
<proteinExistence type="predicted"/>
<dbReference type="PANTHER" id="PTHR12406">
    <property type="entry name" value="CALCIUM-INDEPENDENT PHOSPHOLIPASE A2 IPLA2 -RELATED"/>
    <property type="match status" value="1"/>
</dbReference>
<evidence type="ECO:0000256" key="1">
    <source>
        <dbReference type="ARBA" id="ARBA00013279"/>
    </source>
</evidence>
<feature type="short sequence motif" description="GXSXG" evidence="8">
    <location>
        <begin position="45"/>
        <end position="49"/>
    </location>
</feature>
<dbReference type="GO" id="GO:0005737">
    <property type="term" value="C:cytoplasm"/>
    <property type="evidence" value="ECO:0007669"/>
    <property type="project" value="TreeGrafter"/>
</dbReference>
<evidence type="ECO:0000313" key="11">
    <source>
        <dbReference type="Proteomes" id="UP000007648"/>
    </source>
</evidence>
<dbReference type="GO" id="GO:0016020">
    <property type="term" value="C:membrane"/>
    <property type="evidence" value="ECO:0007669"/>
    <property type="project" value="TreeGrafter"/>
</dbReference>
<dbReference type="RefSeq" id="XP_031793759.1">
    <property type="nucleotide sequence ID" value="XM_031937899.1"/>
</dbReference>
<dbReference type="Ensembl" id="ENSSHAT00000004601.2">
    <property type="protein sequence ID" value="ENSSHAP00000004553.2"/>
    <property type="gene ID" value="ENSSHAG00000004007.2"/>
</dbReference>
<reference evidence="10 11" key="1">
    <citation type="journal article" date="2011" name="Proc. Natl. Acad. Sci. U.S.A.">
        <title>Genetic diversity and population structure of the endangered marsupial Sarcophilus harrisii (Tasmanian devil).</title>
        <authorList>
            <person name="Miller W."/>
            <person name="Hayes V.M."/>
            <person name="Ratan A."/>
            <person name="Petersen D.C."/>
            <person name="Wittekindt N.E."/>
            <person name="Miller J."/>
            <person name="Walenz B."/>
            <person name="Knight J."/>
            <person name="Qi J."/>
            <person name="Zhao F."/>
            <person name="Wang Q."/>
            <person name="Bedoya-Reina O.C."/>
            <person name="Katiyar N."/>
            <person name="Tomsho L.P."/>
            <person name="Kasson L.M."/>
            <person name="Hardie R.A."/>
            <person name="Woodbridge P."/>
            <person name="Tindall E.A."/>
            <person name="Bertelsen M.F."/>
            <person name="Dixon D."/>
            <person name="Pyecroft S."/>
            <person name="Helgen K.M."/>
            <person name="Lesk A.M."/>
            <person name="Pringle T.H."/>
            <person name="Patterson N."/>
            <person name="Zhang Y."/>
            <person name="Kreiss A."/>
            <person name="Woods G.M."/>
            <person name="Jones M.E."/>
            <person name="Schuster S.C."/>
        </authorList>
    </citation>
    <scope>NUCLEOTIDE SEQUENCE [LARGE SCALE GENOMIC DNA]</scope>
</reference>
<dbReference type="InterPro" id="IPR002641">
    <property type="entry name" value="PNPLA_dom"/>
</dbReference>
<sequence length="453" mass="50640">MFQQEGTWDVSFAGSGFVGLYHVGVLACLKERAPQLLRGARRFYGSSSGSLCCLAIITDKSMDFCCSNLLDIVKEIREKSIGIFHPSYDCISFVKRRLEKHLPDNVHELASQKVGVSLTRWPDGKNVIITHFATRDELIQAVLCSIYFPFYCGVIPPQFRGERYVDGALSNNVPFTDSNATITISPFYGSVDICPQSTSGSLHELNLCNASFQICVRNFHMGLMSLFPPEPEEVADFCRQGYLDALRFLESRGITKEGVITSLCNGMASSSSSVIWPASSNQGRNGGSEKEGKSGELFFNWKVPNVLVRDIAQFELLSPDLEAALKKSCERPNGFFARFSRSIPGQVLTYTLLPFTLPLEYVYFKTKRIINWIPEAPEDIRWMHCELKKFGGFVFSEVKDRLQGSAWLQNFSSPGSSNAMQSLPPQSDLCKYDHSKMHISLAEIVLPPQPLRA</sequence>
<protein>
    <recommendedName>
        <fullName evidence="7">Patatin-like phospholipase domain-containing protein 5</fullName>
        <ecNumber evidence="1">3.1.1.3</ecNumber>
    </recommendedName>
</protein>
<feature type="short sequence motif" description="GXGXXG" evidence="8">
    <location>
        <begin position="14"/>
        <end position="19"/>
    </location>
</feature>
<dbReference type="GeneID" id="100934533"/>
<dbReference type="AlphaFoldDB" id="G3VMZ8"/>
<dbReference type="Pfam" id="PF01734">
    <property type="entry name" value="Patatin"/>
    <property type="match status" value="1"/>
</dbReference>
<accession>G3VMZ8</accession>
<dbReference type="PROSITE" id="PS51635">
    <property type="entry name" value="PNPLA"/>
    <property type="match status" value="1"/>
</dbReference>
<dbReference type="InterPro" id="IPR016035">
    <property type="entry name" value="Acyl_Trfase/lysoPLipase"/>
</dbReference>
<comment type="catalytic activity">
    <reaction evidence="5">
        <text>a triacylglycerol + H2O = a diacylglycerol + a fatty acid + H(+)</text>
        <dbReference type="Rhea" id="RHEA:12044"/>
        <dbReference type="ChEBI" id="CHEBI:15377"/>
        <dbReference type="ChEBI" id="CHEBI:15378"/>
        <dbReference type="ChEBI" id="CHEBI:17855"/>
        <dbReference type="ChEBI" id="CHEBI:18035"/>
        <dbReference type="ChEBI" id="CHEBI:28868"/>
        <dbReference type="EC" id="3.1.1.3"/>
    </reaction>
    <physiologicalReaction direction="left-to-right" evidence="5">
        <dbReference type="Rhea" id="RHEA:12045"/>
    </physiologicalReaction>
</comment>
<dbReference type="CTD" id="150379"/>
<dbReference type="GO" id="GO:0004806">
    <property type="term" value="F:triacylglycerol lipase activity"/>
    <property type="evidence" value="ECO:0007669"/>
    <property type="project" value="UniProtKB-EC"/>
</dbReference>
<dbReference type="Gene3D" id="3.40.1090.10">
    <property type="entry name" value="Cytosolic phospholipase A2 catalytic domain"/>
    <property type="match status" value="1"/>
</dbReference>
<dbReference type="InParanoid" id="G3VMZ8"/>
<dbReference type="FunCoup" id="G3VMZ8">
    <property type="interactions" value="10"/>
</dbReference>
<evidence type="ECO:0000256" key="5">
    <source>
        <dbReference type="ARBA" id="ARBA00023369"/>
    </source>
</evidence>
<dbReference type="PANTHER" id="PTHR12406:SF4">
    <property type="entry name" value="PATATIN-LIKE PHOSPHOLIPASE DOMAIN-CONTAINING PROTEIN 5"/>
    <property type="match status" value="1"/>
</dbReference>
<evidence type="ECO:0000256" key="4">
    <source>
        <dbReference type="ARBA" id="ARBA00023098"/>
    </source>
</evidence>
<dbReference type="FunFam" id="3.40.1090.10:FF:000003">
    <property type="entry name" value="Patatin-like phospholipase domain-containing protein 2"/>
    <property type="match status" value="1"/>
</dbReference>
<keyword evidence="2 8" id="KW-0378">Hydrolase</keyword>
<evidence type="ECO:0000313" key="10">
    <source>
        <dbReference type="Ensembl" id="ENSSHAP00000004553.2"/>
    </source>
</evidence>
<dbReference type="InterPro" id="IPR033562">
    <property type="entry name" value="PLPL"/>
</dbReference>
<organism evidence="10 11">
    <name type="scientific">Sarcophilus harrisii</name>
    <name type="common">Tasmanian devil</name>
    <name type="synonym">Sarcophilus laniarius</name>
    <dbReference type="NCBI Taxonomy" id="9305"/>
    <lineage>
        <taxon>Eukaryota</taxon>
        <taxon>Metazoa</taxon>
        <taxon>Chordata</taxon>
        <taxon>Craniata</taxon>
        <taxon>Vertebrata</taxon>
        <taxon>Euteleostomi</taxon>
        <taxon>Mammalia</taxon>
        <taxon>Metatheria</taxon>
        <taxon>Dasyuromorphia</taxon>
        <taxon>Dasyuridae</taxon>
        <taxon>Sarcophilus</taxon>
    </lineage>
</organism>
<dbReference type="GO" id="GO:0005811">
    <property type="term" value="C:lipid droplet"/>
    <property type="evidence" value="ECO:0007669"/>
    <property type="project" value="TreeGrafter"/>
</dbReference>
<dbReference type="EC" id="3.1.1.3" evidence="1"/>
<evidence type="ECO:0000256" key="3">
    <source>
        <dbReference type="ARBA" id="ARBA00022963"/>
    </source>
</evidence>
<reference evidence="10" key="2">
    <citation type="submission" date="2025-08" db="UniProtKB">
        <authorList>
            <consortium name="Ensembl"/>
        </authorList>
    </citation>
    <scope>IDENTIFICATION</scope>
</reference>
<comment type="function">
    <text evidence="6">Has abundant triacylglycerol lipase activity.</text>
</comment>
<dbReference type="eggNOG" id="KOG3773">
    <property type="taxonomic scope" value="Eukaryota"/>
</dbReference>
<dbReference type="HOGENOM" id="CLU_018371_0_0_1"/>
<keyword evidence="4 8" id="KW-0443">Lipid metabolism</keyword>
<dbReference type="FunFam" id="3.40.1090.10:FF:000027">
    <property type="entry name" value="Patatin like phospholipase domain containing 5"/>
    <property type="match status" value="1"/>
</dbReference>
<dbReference type="OrthoDB" id="197155at2759"/>
<name>G3VMZ8_SARHA</name>